<feature type="compositionally biased region" description="Pro residues" evidence="1">
    <location>
        <begin position="185"/>
        <end position="213"/>
    </location>
</feature>
<evidence type="ECO:0000313" key="4">
    <source>
        <dbReference type="Proteomes" id="UP001152562"/>
    </source>
</evidence>
<evidence type="ECO:0000256" key="2">
    <source>
        <dbReference type="SAM" id="SignalP"/>
    </source>
</evidence>
<feature type="compositionally biased region" description="Polar residues" evidence="1">
    <location>
        <begin position="148"/>
        <end position="171"/>
    </location>
</feature>
<gene>
    <name evidence="3" type="ORF">PIBRA_LOCUS7818</name>
</gene>
<accession>A0A9P0TMG7</accession>
<dbReference type="Proteomes" id="UP001152562">
    <property type="component" value="Unassembled WGS sequence"/>
</dbReference>
<feature type="region of interest" description="Disordered" evidence="1">
    <location>
        <begin position="110"/>
        <end position="134"/>
    </location>
</feature>
<feature type="region of interest" description="Disordered" evidence="1">
    <location>
        <begin position="146"/>
        <end position="289"/>
    </location>
</feature>
<feature type="chain" id="PRO_5040163327" evidence="2">
    <location>
        <begin position="18"/>
        <end position="289"/>
    </location>
</feature>
<sequence>MKGVVLLLWATVCCVSGGALVWPGAIPLPASFRSIIPPQVKGFAYSTSQYINAVQPSYSFGYQPQVGYQIPQLGVYPTYPGINFQPVLAPPYYAGTNPLYPGLSPIRPPISVAPSPPPQSVSAPPPSQEAAGDEDTAIVDSAEFPSDQRGQIQPDPSQGFQTPFNTGSYDSKNMPAFPQIQSPETPQPPPIPQPPQIPGVPEIPQPPPIPQGPQTPNIPQIPQIPQYPGSGSGIFQFPQFSQPQLFQPNPSYPQAPSQSQPSESQFSFPSPATGTQGLSDEDTIAVDSA</sequence>
<keyword evidence="2" id="KW-0732">Signal</keyword>
<keyword evidence="4" id="KW-1185">Reference proteome</keyword>
<proteinExistence type="predicted"/>
<comment type="caution">
    <text evidence="3">The sequence shown here is derived from an EMBL/GenBank/DDBJ whole genome shotgun (WGS) entry which is preliminary data.</text>
</comment>
<name>A0A9P0TMG7_PIEBR</name>
<feature type="compositionally biased region" description="Low complexity" evidence="1">
    <location>
        <begin position="214"/>
        <end position="271"/>
    </location>
</feature>
<protein>
    <submittedName>
        <fullName evidence="3">Uncharacterized protein</fullName>
    </submittedName>
</protein>
<dbReference type="AlphaFoldDB" id="A0A9P0TMG7"/>
<evidence type="ECO:0000313" key="3">
    <source>
        <dbReference type="EMBL" id="CAH4031276.1"/>
    </source>
</evidence>
<evidence type="ECO:0000256" key="1">
    <source>
        <dbReference type="SAM" id="MobiDB-lite"/>
    </source>
</evidence>
<feature type="signal peptide" evidence="2">
    <location>
        <begin position="1"/>
        <end position="17"/>
    </location>
</feature>
<organism evidence="3 4">
    <name type="scientific">Pieris brassicae</name>
    <name type="common">White butterfly</name>
    <name type="synonym">Large white butterfly</name>
    <dbReference type="NCBI Taxonomy" id="7116"/>
    <lineage>
        <taxon>Eukaryota</taxon>
        <taxon>Metazoa</taxon>
        <taxon>Ecdysozoa</taxon>
        <taxon>Arthropoda</taxon>
        <taxon>Hexapoda</taxon>
        <taxon>Insecta</taxon>
        <taxon>Pterygota</taxon>
        <taxon>Neoptera</taxon>
        <taxon>Endopterygota</taxon>
        <taxon>Lepidoptera</taxon>
        <taxon>Glossata</taxon>
        <taxon>Ditrysia</taxon>
        <taxon>Papilionoidea</taxon>
        <taxon>Pieridae</taxon>
        <taxon>Pierinae</taxon>
        <taxon>Pieris</taxon>
    </lineage>
</organism>
<reference evidence="3" key="1">
    <citation type="submission" date="2022-05" db="EMBL/GenBank/DDBJ databases">
        <authorList>
            <person name="Okamura Y."/>
        </authorList>
    </citation>
    <scope>NUCLEOTIDE SEQUENCE</scope>
</reference>
<feature type="compositionally biased region" description="Acidic residues" evidence="1">
    <location>
        <begin position="279"/>
        <end position="289"/>
    </location>
</feature>
<dbReference type="EMBL" id="CALOZG010000013">
    <property type="protein sequence ID" value="CAH4031276.1"/>
    <property type="molecule type" value="Genomic_DNA"/>
</dbReference>
<feature type="compositionally biased region" description="Pro residues" evidence="1">
    <location>
        <begin position="114"/>
        <end position="127"/>
    </location>
</feature>